<evidence type="ECO:0000256" key="7">
    <source>
        <dbReference type="ARBA" id="ARBA00023136"/>
    </source>
</evidence>
<accession>A0A378TI68</accession>
<proteinExistence type="inferred from homology"/>
<dbReference type="Proteomes" id="UP000254978">
    <property type="component" value="Unassembled WGS sequence"/>
</dbReference>
<evidence type="ECO:0000256" key="4">
    <source>
        <dbReference type="ARBA" id="ARBA00022475"/>
    </source>
</evidence>
<dbReference type="PANTHER" id="PTHR42770">
    <property type="entry name" value="AMINO ACID TRANSPORTER-RELATED"/>
    <property type="match status" value="1"/>
</dbReference>
<dbReference type="Gene3D" id="1.20.1740.10">
    <property type="entry name" value="Amino acid/polyamine transporter I"/>
    <property type="match status" value="1"/>
</dbReference>
<dbReference type="PANTHER" id="PTHR42770:SF16">
    <property type="entry name" value="AMINO ACID PERMEASE"/>
    <property type="match status" value="1"/>
</dbReference>
<dbReference type="GO" id="GO:0005886">
    <property type="term" value="C:plasma membrane"/>
    <property type="evidence" value="ECO:0007669"/>
    <property type="project" value="UniProtKB-SubCell"/>
</dbReference>
<evidence type="ECO:0000256" key="8">
    <source>
        <dbReference type="SAM" id="Phobius"/>
    </source>
</evidence>
<comment type="similarity">
    <text evidence="3">Belongs to the amino acid-polyamine-organocation (APC) superfamily.</text>
</comment>
<evidence type="ECO:0000256" key="2">
    <source>
        <dbReference type="ARBA" id="ARBA00004651"/>
    </source>
</evidence>
<dbReference type="InterPro" id="IPR050367">
    <property type="entry name" value="APC_superfamily"/>
</dbReference>
<name>A0A378TI68_9MYCO</name>
<feature type="transmembrane region" description="Helical" evidence="8">
    <location>
        <begin position="372"/>
        <end position="399"/>
    </location>
</feature>
<protein>
    <submittedName>
        <fullName evidence="9">Amino acid transporter</fullName>
    </submittedName>
</protein>
<evidence type="ECO:0000256" key="1">
    <source>
        <dbReference type="ARBA" id="ARBA00002249"/>
    </source>
</evidence>
<evidence type="ECO:0000313" key="9">
    <source>
        <dbReference type="EMBL" id="STZ60502.1"/>
    </source>
</evidence>
<dbReference type="InterPro" id="IPR002293">
    <property type="entry name" value="AA/rel_permease1"/>
</dbReference>
<keyword evidence="5 8" id="KW-0812">Transmembrane</keyword>
<evidence type="ECO:0000256" key="6">
    <source>
        <dbReference type="ARBA" id="ARBA00022989"/>
    </source>
</evidence>
<feature type="transmembrane region" description="Helical" evidence="8">
    <location>
        <begin position="288"/>
        <end position="312"/>
    </location>
</feature>
<feature type="transmembrane region" description="Helical" evidence="8">
    <location>
        <begin position="160"/>
        <end position="183"/>
    </location>
</feature>
<reference evidence="9 10" key="1">
    <citation type="submission" date="2018-06" db="EMBL/GenBank/DDBJ databases">
        <authorList>
            <consortium name="Pathogen Informatics"/>
            <person name="Doyle S."/>
        </authorList>
    </citation>
    <scope>NUCLEOTIDE SEQUENCE [LARGE SCALE GENOMIC DNA]</scope>
    <source>
        <strain evidence="9 10">NCTC10821</strain>
    </source>
</reference>
<feature type="transmembrane region" description="Helical" evidence="8">
    <location>
        <begin position="23"/>
        <end position="45"/>
    </location>
</feature>
<dbReference type="EMBL" id="UGQT01000001">
    <property type="protein sequence ID" value="STZ60502.1"/>
    <property type="molecule type" value="Genomic_DNA"/>
</dbReference>
<feature type="transmembrane region" description="Helical" evidence="8">
    <location>
        <begin position="203"/>
        <end position="221"/>
    </location>
</feature>
<dbReference type="OrthoDB" id="137613at2"/>
<feature type="transmembrane region" description="Helical" evidence="8">
    <location>
        <begin position="241"/>
        <end position="261"/>
    </location>
</feature>
<feature type="transmembrane region" description="Helical" evidence="8">
    <location>
        <begin position="95"/>
        <end position="123"/>
    </location>
</feature>
<gene>
    <name evidence="9" type="primary">puuP_14</name>
    <name evidence="9" type="ORF">NCTC10821_04042</name>
</gene>
<dbReference type="PIRSF" id="PIRSF006060">
    <property type="entry name" value="AA_transporter"/>
    <property type="match status" value="1"/>
</dbReference>
<evidence type="ECO:0000256" key="3">
    <source>
        <dbReference type="ARBA" id="ARBA00009523"/>
    </source>
</evidence>
<keyword evidence="7 8" id="KW-0472">Membrane</keyword>
<feature type="transmembrane region" description="Helical" evidence="8">
    <location>
        <begin position="135"/>
        <end position="153"/>
    </location>
</feature>
<keyword evidence="6 8" id="KW-1133">Transmembrane helix</keyword>
<feature type="transmembrane region" description="Helical" evidence="8">
    <location>
        <begin position="411"/>
        <end position="430"/>
    </location>
</feature>
<dbReference type="Pfam" id="PF13520">
    <property type="entry name" value="AA_permease_2"/>
    <property type="match status" value="1"/>
</dbReference>
<dbReference type="GO" id="GO:0022857">
    <property type="term" value="F:transmembrane transporter activity"/>
    <property type="evidence" value="ECO:0007669"/>
    <property type="project" value="InterPro"/>
</dbReference>
<feature type="transmembrane region" description="Helical" evidence="8">
    <location>
        <begin position="344"/>
        <end position="366"/>
    </location>
</feature>
<keyword evidence="4" id="KW-1003">Cell membrane</keyword>
<keyword evidence="10" id="KW-1185">Reference proteome</keyword>
<comment type="function">
    <text evidence="1">Probable amino-acid or metabolite transport protein.</text>
</comment>
<feature type="transmembrane region" description="Helical" evidence="8">
    <location>
        <begin position="51"/>
        <end position="74"/>
    </location>
</feature>
<organism evidence="9 10">
    <name type="scientific">Mycolicibacterium tokaiense</name>
    <dbReference type="NCBI Taxonomy" id="39695"/>
    <lineage>
        <taxon>Bacteria</taxon>
        <taxon>Bacillati</taxon>
        <taxon>Actinomycetota</taxon>
        <taxon>Actinomycetes</taxon>
        <taxon>Mycobacteriales</taxon>
        <taxon>Mycobacteriaceae</taxon>
        <taxon>Mycolicibacterium</taxon>
    </lineage>
</organism>
<feature type="transmembrane region" description="Helical" evidence="8">
    <location>
        <begin position="442"/>
        <end position="463"/>
    </location>
</feature>
<sequence length="486" mass="50936">MVDESAGDARDALKKNVLGVSSIFFYVIAAASPFTVVVGLLPIIIGLGNGIGAAGAFVLAAAALLVFAVGYVAMSRHIANAGALYSYVTAGLGKELGLGSAFLTMFSYIAIQAALFGGFGFYLNSLLSSHFGIDVSWWLLALLGLILCTALGIQGVHSSARWLGVFMTAELVMIATLVIFSLFRGDVSVSSYSLEPFAPHAVFSGAFGISILLAVCAFIGFEGTAIYSEEAKDPRRTIPRATYLSVVFMGVLYAVTAWILVNALGLPVAKDAAAEQGGDFLFYVSGRFIGGNVATVFQILIVTAMFAAILTFHNNVSRYLFSLGRQQLVWSPLGRTLRSRQTPYVASAVQSGIVAAVIVVAAVAHLDPIVTLFAGIGGIGTIGVILSQTIASVAIFAFFRRTGVDRRPWHTVIAPALATAALTAIIVAALRNLDVLLGVSGSVGLALVSVLLAPLLLGLAYGWRLRVSAPQRYASLDQVLTAKESA</sequence>
<dbReference type="RefSeq" id="WP_115279644.1">
    <property type="nucleotide sequence ID" value="NZ_AP022600.1"/>
</dbReference>
<evidence type="ECO:0000256" key="5">
    <source>
        <dbReference type="ARBA" id="ARBA00022692"/>
    </source>
</evidence>
<evidence type="ECO:0000313" key="10">
    <source>
        <dbReference type="Proteomes" id="UP000254978"/>
    </source>
</evidence>
<dbReference type="AlphaFoldDB" id="A0A378TI68"/>
<comment type="subcellular location">
    <subcellularLocation>
        <location evidence="2">Cell membrane</location>
        <topology evidence="2">Multi-pass membrane protein</topology>
    </subcellularLocation>
</comment>